<dbReference type="Gene3D" id="1.25.40.10">
    <property type="entry name" value="Tetratricopeptide repeat domain"/>
    <property type="match status" value="2"/>
</dbReference>
<proteinExistence type="predicted"/>
<name>A0ABZ0BBU5_9SPHN</name>
<feature type="repeat" description="TPR" evidence="1">
    <location>
        <begin position="54"/>
        <end position="87"/>
    </location>
</feature>
<keyword evidence="1" id="KW-0802">TPR repeat</keyword>
<keyword evidence="3" id="KW-1185">Reference proteome</keyword>
<accession>A0ABZ0BBU5</accession>
<evidence type="ECO:0000313" key="2">
    <source>
        <dbReference type="EMBL" id="WNO54677.1"/>
    </source>
</evidence>
<gene>
    <name evidence="2" type="ORF">RPR59_05345</name>
</gene>
<dbReference type="Gene3D" id="2.60.120.620">
    <property type="entry name" value="q2cbj1_9rhob like domain"/>
    <property type="match status" value="1"/>
</dbReference>
<dbReference type="Pfam" id="PF13759">
    <property type="entry name" value="2OG-FeII_Oxy_5"/>
    <property type="match status" value="1"/>
</dbReference>
<organism evidence="2 3">
    <name type="scientific">Stakelama saccharophila</name>
    <dbReference type="NCBI Taxonomy" id="3075605"/>
    <lineage>
        <taxon>Bacteria</taxon>
        <taxon>Pseudomonadati</taxon>
        <taxon>Pseudomonadota</taxon>
        <taxon>Alphaproteobacteria</taxon>
        <taxon>Sphingomonadales</taxon>
        <taxon>Sphingomonadaceae</taxon>
        <taxon>Stakelama</taxon>
    </lineage>
</organism>
<evidence type="ECO:0000313" key="3">
    <source>
        <dbReference type="Proteomes" id="UP001302249"/>
    </source>
</evidence>
<dbReference type="RefSeq" id="WP_313917437.1">
    <property type="nucleotide sequence ID" value="NZ_CP135076.1"/>
</dbReference>
<dbReference type="PROSITE" id="PS50005">
    <property type="entry name" value="TPR"/>
    <property type="match status" value="1"/>
</dbReference>
<evidence type="ECO:0000256" key="1">
    <source>
        <dbReference type="PROSITE-ProRule" id="PRU00339"/>
    </source>
</evidence>
<protein>
    <submittedName>
        <fullName evidence="2">2OG-Fe(II) oxygenase</fullName>
    </submittedName>
</protein>
<dbReference type="EMBL" id="CP135076">
    <property type="protein sequence ID" value="WNO54677.1"/>
    <property type="molecule type" value="Genomic_DNA"/>
</dbReference>
<dbReference type="InterPro" id="IPR012668">
    <property type="entry name" value="CHP02466"/>
</dbReference>
<dbReference type="Proteomes" id="UP001302249">
    <property type="component" value="Chromosome"/>
</dbReference>
<reference evidence="2 3" key="1">
    <citation type="submission" date="2023-09" db="EMBL/GenBank/DDBJ databases">
        <authorList>
            <person name="Rey-Velasco X."/>
        </authorList>
    </citation>
    <scope>NUCLEOTIDE SEQUENCE [LARGE SCALE GENOMIC DNA]</scope>
    <source>
        <strain evidence="2 3">W311</strain>
    </source>
</reference>
<dbReference type="SUPFAM" id="SSF48452">
    <property type="entry name" value="TPR-like"/>
    <property type="match status" value="1"/>
</dbReference>
<dbReference type="InterPro" id="IPR019734">
    <property type="entry name" value="TPR_rpt"/>
</dbReference>
<dbReference type="InterPro" id="IPR011990">
    <property type="entry name" value="TPR-like_helical_dom_sf"/>
</dbReference>
<sequence length="509" mass="55265">MTAELEFERARSAMKRDKRGHAALEALARAALPAWREADAIGPVEAEARRSGSARLWQWTALLHRGLDAHDKALEAFARAADIAPEDPGIAHGRARIAFEAGLPASALYARACALKPKDPDLILGLTAAEIAEGRSSDAIARLSAIVARSPAWPDGHRRLAELRWMMGEHRDFADATYEALRARPANDALWSTLLQLFVQAELYEPLEAAIAAARDAVGDKGYLLVFEAVLFSETGRHAAADAAFAALAGARPDPSIALRHVRHLLRTGRPAEATRAIDPWLDTAAGLQFYPYAAAAWRLTGDERISWLEARAELVRVVDLAPHLPSLDDVATHLQALHRARSRHLDQSVRGGSQTDGNLFQRIDPIIRQLRDAVASAVSDHVADLPAVDAEHPVLGVRRDLPVRFSGAWSVRLAGGGHHANHVHPAGWLSSALYVALPERQPGEAADSGWLTLGEPPTELGLALEPLRRIEPKPGRLVLFPSTMWHGTRPFAKGERLTVAFDVARPPG</sequence>